<dbReference type="Gene3D" id="2.40.50.100">
    <property type="match status" value="1"/>
</dbReference>
<sequence length="353" mass="38573">MKFLNRALLASSLFLACAGQAALAQQPEAIVELATVSEQTASSVVRLPGTVISTQDALIAAEISGRLTWVAQVGDHVERGDVLARIDDHLLQLEVRNNIAQIARLEADIQYNKRQIARLQKLALQNNMARAELDEVESRLEMRLQEQRIAEVALDRSRYDLQRAEVTAPFPGVIARRELYTGEYTTPGAALVRLVNTRRVEISVNAPLRIARYNHPGSEVEVAANGEKSINAIRGMVPVGDERSRMMELRLSVDPGQWMIGEAVTVELPDNAASLALSVPRDALVLRENKVFVYTVSEDNTAVKVPVKTLAGRGSRIAIEGDLAVGDAVVIRGAERLRDGQALKVVSHDLAAK</sequence>
<dbReference type="SUPFAM" id="SSF111369">
    <property type="entry name" value="HlyD-like secretion proteins"/>
    <property type="match status" value="1"/>
</dbReference>
<feature type="coiled-coil region" evidence="2">
    <location>
        <begin position="102"/>
        <end position="146"/>
    </location>
</feature>
<gene>
    <name evidence="6" type="ORF">E2F43_05330</name>
</gene>
<evidence type="ECO:0000313" key="6">
    <source>
        <dbReference type="EMBL" id="TDG15648.1"/>
    </source>
</evidence>
<dbReference type="GO" id="GO:0015562">
    <property type="term" value="F:efflux transmembrane transporter activity"/>
    <property type="evidence" value="ECO:0007669"/>
    <property type="project" value="TreeGrafter"/>
</dbReference>
<dbReference type="InterPro" id="IPR058647">
    <property type="entry name" value="BSH_CzcB-like"/>
</dbReference>
<dbReference type="EMBL" id="SMSE01000001">
    <property type="protein sequence ID" value="TDG15648.1"/>
    <property type="molecule type" value="Genomic_DNA"/>
</dbReference>
<proteinExistence type="inferred from homology"/>
<keyword evidence="2" id="KW-0175">Coiled coil</keyword>
<feature type="signal peptide" evidence="3">
    <location>
        <begin position="1"/>
        <end position="24"/>
    </location>
</feature>
<evidence type="ECO:0000259" key="4">
    <source>
        <dbReference type="Pfam" id="PF25973"/>
    </source>
</evidence>
<dbReference type="Gene3D" id="1.10.287.470">
    <property type="entry name" value="Helix hairpin bin"/>
    <property type="match status" value="1"/>
</dbReference>
<evidence type="ECO:0000256" key="2">
    <source>
        <dbReference type="SAM" id="Coils"/>
    </source>
</evidence>
<dbReference type="Gene3D" id="2.40.30.170">
    <property type="match status" value="1"/>
</dbReference>
<dbReference type="PANTHER" id="PTHR30469:SF15">
    <property type="entry name" value="HLYD FAMILY OF SECRETION PROTEINS"/>
    <property type="match status" value="1"/>
</dbReference>
<keyword evidence="3" id="KW-0732">Signal</keyword>
<dbReference type="RefSeq" id="WP_133210311.1">
    <property type="nucleotide sequence ID" value="NZ_SMSE01000001.1"/>
</dbReference>
<keyword evidence="7" id="KW-1185">Reference proteome</keyword>
<dbReference type="InterPro" id="IPR006143">
    <property type="entry name" value="RND_pump_MFP"/>
</dbReference>
<dbReference type="Proteomes" id="UP000295554">
    <property type="component" value="Unassembled WGS sequence"/>
</dbReference>
<evidence type="ECO:0000256" key="3">
    <source>
        <dbReference type="SAM" id="SignalP"/>
    </source>
</evidence>
<feature type="domain" description="YknX-like C-terminal permuted SH3-like" evidence="5">
    <location>
        <begin position="276"/>
        <end position="344"/>
    </location>
</feature>
<dbReference type="Gene3D" id="2.40.420.20">
    <property type="match status" value="1"/>
</dbReference>
<dbReference type="PANTHER" id="PTHR30469">
    <property type="entry name" value="MULTIDRUG RESISTANCE PROTEIN MDTA"/>
    <property type="match status" value="1"/>
</dbReference>
<dbReference type="PROSITE" id="PS51257">
    <property type="entry name" value="PROKAR_LIPOPROTEIN"/>
    <property type="match status" value="1"/>
</dbReference>
<accession>A0A4R5LWL2</accession>
<feature type="domain" description="CzcB-like barrel-sandwich hybrid" evidence="4">
    <location>
        <begin position="57"/>
        <end position="194"/>
    </location>
</feature>
<name>A0A4R5LWL2_9GAMM</name>
<reference evidence="6 7" key="1">
    <citation type="submission" date="2019-03" db="EMBL/GenBank/DDBJ databases">
        <title>Seongchinamella monodicae gen. nov., sp. nov., a novel member of the Gammaproteobacteria isolated from a tidal mudflat of beach.</title>
        <authorList>
            <person name="Yang H.G."/>
            <person name="Kang J.W."/>
            <person name="Lee S.D."/>
        </authorList>
    </citation>
    <scope>NUCLEOTIDE SEQUENCE [LARGE SCALE GENOMIC DNA]</scope>
    <source>
        <strain evidence="6 7">GH4-78</strain>
    </source>
</reference>
<organism evidence="6 7">
    <name type="scientific">Seongchinamella unica</name>
    <dbReference type="NCBI Taxonomy" id="2547392"/>
    <lineage>
        <taxon>Bacteria</taxon>
        <taxon>Pseudomonadati</taxon>
        <taxon>Pseudomonadota</taxon>
        <taxon>Gammaproteobacteria</taxon>
        <taxon>Cellvibrionales</taxon>
        <taxon>Halieaceae</taxon>
        <taxon>Seongchinamella</taxon>
    </lineage>
</organism>
<dbReference type="NCBIfam" id="TIGR01730">
    <property type="entry name" value="RND_mfp"/>
    <property type="match status" value="1"/>
</dbReference>
<protein>
    <submittedName>
        <fullName evidence="6">Efflux RND transporter periplasmic adaptor subunit</fullName>
    </submittedName>
</protein>
<dbReference type="AlphaFoldDB" id="A0A4R5LWL2"/>
<dbReference type="Pfam" id="PF25973">
    <property type="entry name" value="BSH_CzcB"/>
    <property type="match status" value="1"/>
</dbReference>
<dbReference type="Pfam" id="PF25989">
    <property type="entry name" value="YknX_C"/>
    <property type="match status" value="1"/>
</dbReference>
<comment type="caution">
    <text evidence="6">The sequence shown here is derived from an EMBL/GenBank/DDBJ whole genome shotgun (WGS) entry which is preliminary data.</text>
</comment>
<dbReference type="GO" id="GO:1990281">
    <property type="term" value="C:efflux pump complex"/>
    <property type="evidence" value="ECO:0007669"/>
    <property type="project" value="TreeGrafter"/>
</dbReference>
<feature type="chain" id="PRO_5020651492" evidence="3">
    <location>
        <begin position="25"/>
        <end position="353"/>
    </location>
</feature>
<evidence type="ECO:0000259" key="5">
    <source>
        <dbReference type="Pfam" id="PF25989"/>
    </source>
</evidence>
<dbReference type="OrthoDB" id="9806939at2"/>
<dbReference type="InterPro" id="IPR058637">
    <property type="entry name" value="YknX-like_C"/>
</dbReference>
<evidence type="ECO:0000256" key="1">
    <source>
        <dbReference type="ARBA" id="ARBA00009477"/>
    </source>
</evidence>
<evidence type="ECO:0000313" key="7">
    <source>
        <dbReference type="Proteomes" id="UP000295554"/>
    </source>
</evidence>
<comment type="similarity">
    <text evidence="1">Belongs to the membrane fusion protein (MFP) (TC 8.A.1) family.</text>
</comment>